<organism evidence="1 2">
    <name type="scientific">Candidatus Kaiserbacteria bacterium RIFCSPHIGHO2_01_FULL_53_29</name>
    <dbReference type="NCBI Taxonomy" id="1798480"/>
    <lineage>
        <taxon>Bacteria</taxon>
        <taxon>Candidatus Kaiseribacteriota</taxon>
    </lineage>
</organism>
<accession>A0A1F6CU91</accession>
<name>A0A1F6CU91_9BACT</name>
<proteinExistence type="predicted"/>
<gene>
    <name evidence="1" type="ORF">A2851_04000</name>
</gene>
<sequence length="95" mass="10843">MAKGKKIDTIEKLATLMENGFSDLREELDSRFEEVNLALGHVQDDVRSVRYDVKDLKTEVAEIKADLKAHGKAIDKDSLTLINHDRRISKLEHAR</sequence>
<dbReference type="EMBL" id="MFKT01000023">
    <property type="protein sequence ID" value="OGG52736.1"/>
    <property type="molecule type" value="Genomic_DNA"/>
</dbReference>
<reference evidence="1 2" key="1">
    <citation type="journal article" date="2016" name="Nat. Commun.">
        <title>Thousands of microbial genomes shed light on interconnected biogeochemical processes in an aquifer system.</title>
        <authorList>
            <person name="Anantharaman K."/>
            <person name="Brown C.T."/>
            <person name="Hug L.A."/>
            <person name="Sharon I."/>
            <person name="Castelle C.J."/>
            <person name="Probst A.J."/>
            <person name="Thomas B.C."/>
            <person name="Singh A."/>
            <person name="Wilkins M.J."/>
            <person name="Karaoz U."/>
            <person name="Brodie E.L."/>
            <person name="Williams K.H."/>
            <person name="Hubbard S.S."/>
            <person name="Banfield J.F."/>
        </authorList>
    </citation>
    <scope>NUCLEOTIDE SEQUENCE [LARGE SCALE GENOMIC DNA]</scope>
</reference>
<protein>
    <submittedName>
        <fullName evidence="1">Uncharacterized protein</fullName>
    </submittedName>
</protein>
<dbReference type="STRING" id="1798480.A2851_04000"/>
<evidence type="ECO:0000313" key="2">
    <source>
        <dbReference type="Proteomes" id="UP000176863"/>
    </source>
</evidence>
<dbReference type="Proteomes" id="UP000176863">
    <property type="component" value="Unassembled WGS sequence"/>
</dbReference>
<evidence type="ECO:0000313" key="1">
    <source>
        <dbReference type="EMBL" id="OGG52736.1"/>
    </source>
</evidence>
<dbReference type="AlphaFoldDB" id="A0A1F6CU91"/>
<comment type="caution">
    <text evidence="1">The sequence shown here is derived from an EMBL/GenBank/DDBJ whole genome shotgun (WGS) entry which is preliminary data.</text>
</comment>